<dbReference type="Proteomes" id="UP001341281">
    <property type="component" value="Chromosome 06"/>
</dbReference>
<dbReference type="GO" id="GO:0008270">
    <property type="term" value="F:zinc ion binding"/>
    <property type="evidence" value="ECO:0007669"/>
    <property type="project" value="UniProtKB-KW"/>
</dbReference>
<feature type="region of interest" description="Disordered" evidence="8">
    <location>
        <begin position="894"/>
        <end position="947"/>
    </location>
</feature>
<keyword evidence="2" id="KW-0479">Metal-binding</keyword>
<accession>A0AAQ3X1F7</accession>
<evidence type="ECO:0000313" key="10">
    <source>
        <dbReference type="EMBL" id="WVZ82032.1"/>
    </source>
</evidence>
<evidence type="ECO:0000256" key="4">
    <source>
        <dbReference type="ARBA" id="ARBA00022833"/>
    </source>
</evidence>
<protein>
    <recommendedName>
        <fullName evidence="9">SWIM-type domain-containing protein</fullName>
    </recommendedName>
</protein>
<feature type="compositionally biased region" description="Basic residues" evidence="8">
    <location>
        <begin position="925"/>
        <end position="939"/>
    </location>
</feature>
<keyword evidence="6" id="KW-0233">DNA recombination</keyword>
<evidence type="ECO:0000313" key="11">
    <source>
        <dbReference type="Proteomes" id="UP001341281"/>
    </source>
</evidence>
<dbReference type="PROSITE" id="PS01007">
    <property type="entry name" value="TRANSPOSASE_MUTATOR"/>
    <property type="match status" value="1"/>
</dbReference>
<dbReference type="SMART" id="SM00575">
    <property type="entry name" value="ZnF_PMZ"/>
    <property type="match status" value="1"/>
</dbReference>
<evidence type="ECO:0000256" key="1">
    <source>
        <dbReference type="ARBA" id="ARBA00022578"/>
    </source>
</evidence>
<evidence type="ECO:0000256" key="8">
    <source>
        <dbReference type="SAM" id="MobiDB-lite"/>
    </source>
</evidence>
<dbReference type="PROSITE" id="PS50966">
    <property type="entry name" value="ZF_SWIM"/>
    <property type="match status" value="1"/>
</dbReference>
<dbReference type="PANTHER" id="PTHR31973">
    <property type="entry name" value="POLYPROTEIN, PUTATIVE-RELATED"/>
    <property type="match status" value="1"/>
</dbReference>
<evidence type="ECO:0000256" key="7">
    <source>
        <dbReference type="PROSITE-ProRule" id="PRU00325"/>
    </source>
</evidence>
<organism evidence="10 11">
    <name type="scientific">Paspalum notatum var. saurae</name>
    <dbReference type="NCBI Taxonomy" id="547442"/>
    <lineage>
        <taxon>Eukaryota</taxon>
        <taxon>Viridiplantae</taxon>
        <taxon>Streptophyta</taxon>
        <taxon>Embryophyta</taxon>
        <taxon>Tracheophyta</taxon>
        <taxon>Spermatophyta</taxon>
        <taxon>Magnoliopsida</taxon>
        <taxon>Liliopsida</taxon>
        <taxon>Poales</taxon>
        <taxon>Poaceae</taxon>
        <taxon>PACMAD clade</taxon>
        <taxon>Panicoideae</taxon>
        <taxon>Andropogonodae</taxon>
        <taxon>Paspaleae</taxon>
        <taxon>Paspalinae</taxon>
        <taxon>Paspalum</taxon>
    </lineage>
</organism>
<dbReference type="AlphaFoldDB" id="A0AAQ3X1F7"/>
<evidence type="ECO:0000259" key="9">
    <source>
        <dbReference type="PROSITE" id="PS50966"/>
    </source>
</evidence>
<dbReference type="InterPro" id="IPR001207">
    <property type="entry name" value="Transposase_mutator"/>
</dbReference>
<keyword evidence="1" id="KW-0815">Transposition</keyword>
<dbReference type="GO" id="GO:0003677">
    <property type="term" value="F:DNA binding"/>
    <property type="evidence" value="ECO:0007669"/>
    <property type="project" value="UniProtKB-KW"/>
</dbReference>
<feature type="domain" description="SWIM-type" evidence="9">
    <location>
        <begin position="688"/>
        <end position="720"/>
    </location>
</feature>
<feature type="region of interest" description="Disordered" evidence="8">
    <location>
        <begin position="812"/>
        <end position="843"/>
    </location>
</feature>
<dbReference type="GO" id="GO:0004803">
    <property type="term" value="F:transposase activity"/>
    <property type="evidence" value="ECO:0007669"/>
    <property type="project" value="InterPro"/>
</dbReference>
<dbReference type="PANTHER" id="PTHR31973:SF195">
    <property type="entry name" value="MUDR FAMILY TRANSPOSASE"/>
    <property type="match status" value="1"/>
</dbReference>
<proteinExistence type="predicted"/>
<gene>
    <name evidence="10" type="ORF">U9M48_029344</name>
</gene>
<sequence length="947" mass="106536">MEFPDPDGCPPWIDPGNGFRLVVNCGSYTASLDYGMLDISEQQHELWFDRGSEYDLDKFVNDMASLMIWGRCQTLSVWAVDVDSAAEWKIRTNDHFAKMIKSRLNEKAAHLKVEVVYKEGFLSAYSSVGPSGLTSEAEHVDDSCVSPEHPEQIPPVDWSELTILPIPEMDGDAAAVADEERVFEAMGFKAADIDGEEARATKVPIPVIPTELEDDLRDVSIPVDDKAPEEPLLDWDRDHPDMSVGSVFPSMYDFRLAVKQHAIENEFELRTEHSDKKRFRGSCKANGCAWLIRARTQHDNSVRVQINTLEHQCSSKCRLEGTMASQAWVAERAIPLLKRKHNIGAKEVQEALEDKYNIKINYQTVYYGTQRAVDKLFGKWDDSWDWLYRFKAEVELRSPGSVVEIDTVQDGDKVRFSRFFCAYKACIDGFLNGCRPYLSIDSTALNGQWNGHMPAAMALDGHNWMFPLAFGFFDSETKDNWIWFMQQLLKSIGHVPKLAICTDACKGLEKAVAKVFPWAEQRECFRHLMENMKKHYIGEIYGKNMWPAAKAYTSGKFNYFMGKVLEASPGVAHWLNDNHNLLWARSKFSTDTKVDYINNNLAECWNGWIKEFKDLPIHCMVDAIRVKLVVLFEKRRRISMALQGCILPGVIHQLNAASKGLGHLKVTKGNPNQSEVTEIYKDEEVRRHVVYLKERSCTCREWDVTGKPCPHALAVITSARGSNMEEYVDMAYSVQKFRGAHAGVIPNITDRTQWPVIEKGFKLHPPHAKKRGVGRQRKNRIPSFLERSGKATRQVKCKGCGEYGHRSGSWRCSLTGTKRKRPKKNPAKRGRKKAKTAEEASTSHVATPEIITVTGTPRTRAAAARERATAAAAAAQAEAAAAAAHAEAAAAVQAETTVGPSTRRRLAMDQPLPILRLPPIPKKMTPQKKRLCTKVRKTPTKPDGAAT</sequence>
<keyword evidence="11" id="KW-1185">Reference proteome</keyword>
<evidence type="ECO:0000256" key="5">
    <source>
        <dbReference type="ARBA" id="ARBA00023125"/>
    </source>
</evidence>
<dbReference type="Pfam" id="PF10551">
    <property type="entry name" value="MULE"/>
    <property type="match status" value="1"/>
</dbReference>
<dbReference type="Pfam" id="PF03108">
    <property type="entry name" value="DBD_Tnp_Mut"/>
    <property type="match status" value="1"/>
</dbReference>
<dbReference type="InterPro" id="IPR007527">
    <property type="entry name" value="Znf_SWIM"/>
</dbReference>
<name>A0AAQ3X1F7_PASNO</name>
<feature type="compositionally biased region" description="Basic residues" evidence="8">
    <location>
        <begin position="817"/>
        <end position="834"/>
    </location>
</feature>
<evidence type="ECO:0000256" key="2">
    <source>
        <dbReference type="ARBA" id="ARBA00022723"/>
    </source>
</evidence>
<dbReference type="InterPro" id="IPR004332">
    <property type="entry name" value="Transposase_MuDR"/>
</dbReference>
<dbReference type="EMBL" id="CP144750">
    <property type="protein sequence ID" value="WVZ82032.1"/>
    <property type="molecule type" value="Genomic_DNA"/>
</dbReference>
<evidence type="ECO:0000256" key="6">
    <source>
        <dbReference type="ARBA" id="ARBA00023172"/>
    </source>
</evidence>
<dbReference type="Pfam" id="PF04434">
    <property type="entry name" value="SWIM"/>
    <property type="match status" value="1"/>
</dbReference>
<keyword evidence="3 7" id="KW-0863">Zinc-finger</keyword>
<dbReference type="InterPro" id="IPR018289">
    <property type="entry name" value="MULE_transposase_dom"/>
</dbReference>
<dbReference type="InterPro" id="IPR006564">
    <property type="entry name" value="Znf_PMZ"/>
</dbReference>
<keyword evidence="5" id="KW-0238">DNA-binding</keyword>
<dbReference type="GO" id="GO:0006313">
    <property type="term" value="P:DNA transposition"/>
    <property type="evidence" value="ECO:0007669"/>
    <property type="project" value="InterPro"/>
</dbReference>
<keyword evidence="4" id="KW-0862">Zinc</keyword>
<reference evidence="10 11" key="1">
    <citation type="submission" date="2024-02" db="EMBL/GenBank/DDBJ databases">
        <title>High-quality chromosome-scale genome assembly of Pensacola bahiagrass (Paspalum notatum Flugge var. saurae).</title>
        <authorList>
            <person name="Vega J.M."/>
            <person name="Podio M."/>
            <person name="Orjuela J."/>
            <person name="Siena L.A."/>
            <person name="Pessino S.C."/>
            <person name="Combes M.C."/>
            <person name="Mariac C."/>
            <person name="Albertini E."/>
            <person name="Pupilli F."/>
            <person name="Ortiz J.P.A."/>
            <person name="Leblanc O."/>
        </authorList>
    </citation>
    <scope>NUCLEOTIDE SEQUENCE [LARGE SCALE GENOMIC DNA]</scope>
    <source>
        <strain evidence="10">R1</strain>
        <tissue evidence="10">Leaf</tissue>
    </source>
</reference>
<evidence type="ECO:0000256" key="3">
    <source>
        <dbReference type="ARBA" id="ARBA00022771"/>
    </source>
</evidence>